<dbReference type="AlphaFoldDB" id="K9UC86"/>
<evidence type="ECO:0000313" key="2">
    <source>
        <dbReference type="EMBL" id="AFY92727.1"/>
    </source>
</evidence>
<keyword evidence="1" id="KW-1133">Transmembrane helix</keyword>
<keyword evidence="1" id="KW-0472">Membrane</keyword>
<accession>K9UC86</accession>
<evidence type="ECO:0000256" key="1">
    <source>
        <dbReference type="SAM" id="Phobius"/>
    </source>
</evidence>
<dbReference type="OrthoDB" id="581918at2"/>
<protein>
    <submittedName>
        <fullName evidence="2">Uncharacterized protein</fullName>
    </submittedName>
</protein>
<organism evidence="2 3">
    <name type="scientific">Chamaesiphon minutus (strain ATCC 27169 / PCC 6605)</name>
    <dbReference type="NCBI Taxonomy" id="1173020"/>
    <lineage>
        <taxon>Bacteria</taxon>
        <taxon>Bacillati</taxon>
        <taxon>Cyanobacteriota</taxon>
        <taxon>Cyanophyceae</taxon>
        <taxon>Gomontiellales</taxon>
        <taxon>Chamaesiphonaceae</taxon>
        <taxon>Chamaesiphon</taxon>
    </lineage>
</organism>
<keyword evidence="3" id="KW-1185">Reference proteome</keyword>
<sequence>MTWKTILSFVLFATILTSIVGWLTANGILPLRQVIQYGDAERNFLRIWLGLAIVIGVLLPAIA</sequence>
<dbReference type="RefSeq" id="WP_015158903.1">
    <property type="nucleotide sequence ID" value="NC_019697.1"/>
</dbReference>
<proteinExistence type="predicted"/>
<name>K9UC86_CHAP6</name>
<gene>
    <name evidence="2" type="ORF">Cha6605_1573</name>
</gene>
<feature type="transmembrane region" description="Helical" evidence="1">
    <location>
        <begin position="6"/>
        <end position="31"/>
    </location>
</feature>
<feature type="transmembrane region" description="Helical" evidence="1">
    <location>
        <begin position="43"/>
        <end position="62"/>
    </location>
</feature>
<keyword evidence="1" id="KW-0812">Transmembrane</keyword>
<evidence type="ECO:0000313" key="3">
    <source>
        <dbReference type="Proteomes" id="UP000010366"/>
    </source>
</evidence>
<dbReference type="EMBL" id="CP003600">
    <property type="protein sequence ID" value="AFY92727.1"/>
    <property type="molecule type" value="Genomic_DNA"/>
</dbReference>
<reference evidence="2 3" key="1">
    <citation type="submission" date="2012-05" db="EMBL/GenBank/DDBJ databases">
        <title>Finished chromosome of genome of Chamaesiphon sp. PCC 6605.</title>
        <authorList>
            <consortium name="US DOE Joint Genome Institute"/>
            <person name="Gugger M."/>
            <person name="Coursin T."/>
            <person name="Rippka R."/>
            <person name="Tandeau De Marsac N."/>
            <person name="Huntemann M."/>
            <person name="Wei C.-L."/>
            <person name="Han J."/>
            <person name="Detter J.C."/>
            <person name="Han C."/>
            <person name="Tapia R."/>
            <person name="Chen A."/>
            <person name="Kyrpides N."/>
            <person name="Mavromatis K."/>
            <person name="Markowitz V."/>
            <person name="Szeto E."/>
            <person name="Ivanova N."/>
            <person name="Pagani I."/>
            <person name="Pati A."/>
            <person name="Goodwin L."/>
            <person name="Nordberg H.P."/>
            <person name="Cantor M.N."/>
            <person name="Hua S.X."/>
            <person name="Woyke T."/>
            <person name="Kerfeld C.A."/>
        </authorList>
    </citation>
    <scope>NUCLEOTIDE SEQUENCE [LARGE SCALE GENOMIC DNA]</scope>
    <source>
        <strain evidence="3">ATCC 27169 / PCC 6605</strain>
    </source>
</reference>
<dbReference type="Proteomes" id="UP000010366">
    <property type="component" value="Chromosome"/>
</dbReference>
<dbReference type="HOGENOM" id="CLU_2877588_0_0_3"/>
<dbReference type="eggNOG" id="ENOG5033977">
    <property type="taxonomic scope" value="Bacteria"/>
</dbReference>
<dbReference type="STRING" id="1173020.Cha6605_1573"/>
<dbReference type="KEGG" id="cmp:Cha6605_1573"/>